<evidence type="ECO:0000256" key="1">
    <source>
        <dbReference type="SAM" id="Phobius"/>
    </source>
</evidence>
<feature type="transmembrane region" description="Helical" evidence="1">
    <location>
        <begin position="21"/>
        <end position="38"/>
    </location>
</feature>
<proteinExistence type="predicted"/>
<protein>
    <submittedName>
        <fullName evidence="2">Probable cobalt transporter subunit (CbtA)</fullName>
    </submittedName>
</protein>
<keyword evidence="1" id="KW-0812">Transmembrane</keyword>
<dbReference type="Proteomes" id="UP000198403">
    <property type="component" value="Unassembled WGS sequence"/>
</dbReference>
<keyword evidence="1" id="KW-0472">Membrane</keyword>
<dbReference type="Pfam" id="PF09490">
    <property type="entry name" value="CbtA"/>
    <property type="match status" value="1"/>
</dbReference>
<evidence type="ECO:0000313" key="3">
    <source>
        <dbReference type="Proteomes" id="UP000198403"/>
    </source>
</evidence>
<dbReference type="InterPro" id="IPR012666">
    <property type="entry name" value="CbtA_put"/>
</dbReference>
<keyword evidence="3" id="KW-1185">Reference proteome</keyword>
<dbReference type="EMBL" id="FZNO01000004">
    <property type="protein sequence ID" value="SNR35702.1"/>
    <property type="molecule type" value="Genomic_DNA"/>
</dbReference>
<keyword evidence="1" id="KW-1133">Transmembrane helix</keyword>
<feature type="transmembrane region" description="Helical" evidence="1">
    <location>
        <begin position="58"/>
        <end position="79"/>
    </location>
</feature>
<accession>A0A238VMV4</accession>
<sequence>MAALVSFLESRGASTPATATAAVALTAVLVALILVLVPDNPDTIAADVPADMVWDFRLTSLGQLLVLWTALGLAAGWLLDRAVRTAA</sequence>
<organism evidence="2 3">
    <name type="scientific">Blastococcus mobilis</name>
    <dbReference type="NCBI Taxonomy" id="1938746"/>
    <lineage>
        <taxon>Bacteria</taxon>
        <taxon>Bacillati</taxon>
        <taxon>Actinomycetota</taxon>
        <taxon>Actinomycetes</taxon>
        <taxon>Geodermatophilales</taxon>
        <taxon>Geodermatophilaceae</taxon>
        <taxon>Blastococcus</taxon>
    </lineage>
</organism>
<gene>
    <name evidence="2" type="ORF">SAMN06272737_1045</name>
</gene>
<evidence type="ECO:0000313" key="2">
    <source>
        <dbReference type="EMBL" id="SNR35702.1"/>
    </source>
</evidence>
<reference evidence="2 3" key="1">
    <citation type="submission" date="2017-06" db="EMBL/GenBank/DDBJ databases">
        <authorList>
            <person name="Kim H.J."/>
            <person name="Triplett B.A."/>
        </authorList>
    </citation>
    <scope>NUCLEOTIDE SEQUENCE [LARGE SCALE GENOMIC DNA]</scope>
    <source>
        <strain evidence="2 3">DSM 44272</strain>
    </source>
</reference>
<dbReference type="AlphaFoldDB" id="A0A238VMV4"/>
<name>A0A238VMV4_9ACTN</name>